<dbReference type="GO" id="GO:0005886">
    <property type="term" value="C:plasma membrane"/>
    <property type="evidence" value="ECO:0007669"/>
    <property type="project" value="TreeGrafter"/>
</dbReference>
<dbReference type="PANTHER" id="PTHR24220:SF470">
    <property type="entry name" value="CELL DIVISION ATP-BINDING PROTEIN FTSE"/>
    <property type="match status" value="1"/>
</dbReference>
<dbReference type="RefSeq" id="WP_350332456.1">
    <property type="nucleotide sequence ID" value="NZ_CP054719.1"/>
</dbReference>
<dbReference type="GO" id="GO:0022857">
    <property type="term" value="F:transmembrane transporter activity"/>
    <property type="evidence" value="ECO:0007669"/>
    <property type="project" value="TreeGrafter"/>
</dbReference>
<dbReference type="InterPro" id="IPR015854">
    <property type="entry name" value="ABC_transpr_LolD-like"/>
</dbReference>
<keyword evidence="2 4" id="KW-0067">ATP-binding</keyword>
<dbReference type="PANTHER" id="PTHR24220">
    <property type="entry name" value="IMPORT ATP-BINDING PROTEIN"/>
    <property type="match status" value="1"/>
</dbReference>
<dbReference type="PROSITE" id="PS00211">
    <property type="entry name" value="ABC_TRANSPORTER_1"/>
    <property type="match status" value="1"/>
</dbReference>
<dbReference type="Proteomes" id="UP000594001">
    <property type="component" value="Chromosome"/>
</dbReference>
<keyword evidence="5" id="KW-1185">Reference proteome</keyword>
<gene>
    <name evidence="4" type="primary">ftsE</name>
    <name evidence="4" type="ORF">CPBP_00477</name>
</gene>
<dbReference type="EMBL" id="CP054719">
    <property type="protein sequence ID" value="QOL19712.1"/>
    <property type="molecule type" value="Genomic_DNA"/>
</dbReference>
<dbReference type="Pfam" id="PF00005">
    <property type="entry name" value="ABC_tran"/>
    <property type="match status" value="1"/>
</dbReference>
<dbReference type="PROSITE" id="PS50893">
    <property type="entry name" value="ABC_TRANSPORTER_2"/>
    <property type="match status" value="1"/>
</dbReference>
<dbReference type="Gene3D" id="3.40.50.300">
    <property type="entry name" value="P-loop containing nucleotide triphosphate hydrolases"/>
    <property type="match status" value="1"/>
</dbReference>
<dbReference type="InterPro" id="IPR017871">
    <property type="entry name" value="ABC_transporter-like_CS"/>
</dbReference>
<evidence type="ECO:0000259" key="3">
    <source>
        <dbReference type="PROSITE" id="PS50893"/>
    </source>
</evidence>
<dbReference type="AlphaFoldDB" id="A0A7L9RT25"/>
<evidence type="ECO:0000313" key="5">
    <source>
        <dbReference type="Proteomes" id="UP000594001"/>
    </source>
</evidence>
<dbReference type="KEGG" id="pbal:CPBP_00477"/>
<dbReference type="GO" id="GO:0005524">
    <property type="term" value="F:ATP binding"/>
    <property type="evidence" value="ECO:0007669"/>
    <property type="project" value="UniProtKB-KW"/>
</dbReference>
<name>A0A7L9RT25_9PROT</name>
<keyword evidence="1" id="KW-0547">Nucleotide-binding</keyword>
<keyword evidence="4" id="KW-0132">Cell division</keyword>
<proteinExistence type="predicted"/>
<evidence type="ECO:0000313" key="4">
    <source>
        <dbReference type="EMBL" id="QOL19712.1"/>
    </source>
</evidence>
<dbReference type="InterPro" id="IPR003593">
    <property type="entry name" value="AAA+_ATPase"/>
</dbReference>
<keyword evidence="4" id="KW-0131">Cell cycle</keyword>
<dbReference type="GO" id="GO:0016887">
    <property type="term" value="F:ATP hydrolysis activity"/>
    <property type="evidence" value="ECO:0007669"/>
    <property type="project" value="InterPro"/>
</dbReference>
<protein>
    <submittedName>
        <fullName evidence="4">Cell division ATP-binding protein FtsE</fullName>
    </submittedName>
</protein>
<sequence length="260" mass="29257">MQKKPLVIFDRVSLSYKTDEDVFWDLNLKFNSGTFYFLTGSSGSGKTSLLKLIYMDVMPTQGNVSVLGQDSLSISQRKIPYLRQKIGMVFQDCYMLNHLTLIENVALPLRIRGLNRSQALYNASEMLSWVGLARYINHYPDVLSGGQKQRAAIARAVINRPVFLLADEPTGNVDKENAIRILHLFEELHKRGTTVIFATHDRGLAASYPYPELLIKDKKIQLNDKASKRYSGVGPTNTPPQTSSLVSRNIIIGSDVEHLR</sequence>
<dbReference type="GO" id="GO:0051301">
    <property type="term" value="P:cell division"/>
    <property type="evidence" value="ECO:0007669"/>
    <property type="project" value="UniProtKB-KW"/>
</dbReference>
<evidence type="ECO:0000256" key="2">
    <source>
        <dbReference type="ARBA" id="ARBA00022840"/>
    </source>
</evidence>
<evidence type="ECO:0000256" key="1">
    <source>
        <dbReference type="ARBA" id="ARBA00022741"/>
    </source>
</evidence>
<dbReference type="SMART" id="SM00382">
    <property type="entry name" value="AAA"/>
    <property type="match status" value="1"/>
</dbReference>
<organism evidence="4 5">
    <name type="scientific">Candidatus Bodocaedibacter vickermanii</name>
    <dbReference type="NCBI Taxonomy" id="2741701"/>
    <lineage>
        <taxon>Bacteria</taxon>
        <taxon>Pseudomonadati</taxon>
        <taxon>Pseudomonadota</taxon>
        <taxon>Alphaproteobacteria</taxon>
        <taxon>Holosporales</taxon>
        <taxon>Candidatus Paracaedibacteraceae</taxon>
        <taxon>Candidatus Bodocaedibacter</taxon>
    </lineage>
</organism>
<feature type="domain" description="ABC transporter" evidence="3">
    <location>
        <begin position="7"/>
        <end position="242"/>
    </location>
</feature>
<dbReference type="InterPro" id="IPR003439">
    <property type="entry name" value="ABC_transporter-like_ATP-bd"/>
</dbReference>
<reference evidence="4 5" key="1">
    <citation type="submission" date="2020-06" db="EMBL/GenBank/DDBJ databases">
        <title>The endosymbiont of the kinetoplastid Bodo saltans is a Paracaedibacter-like alpha-proteobacterium possessing a putative toxin-antitoxin system.</title>
        <authorList>
            <person name="Midha S."/>
            <person name="Rigden D.J."/>
            <person name="Siozios S."/>
            <person name="Hurst G.D.D."/>
            <person name="Jackson A.P."/>
        </authorList>
    </citation>
    <scope>NUCLEOTIDE SEQUENCE [LARGE SCALE GENOMIC DNA]</scope>
    <source>
        <strain evidence="4">Lake Konstanz</strain>
    </source>
</reference>
<accession>A0A7L9RT25</accession>
<dbReference type="SUPFAM" id="SSF52540">
    <property type="entry name" value="P-loop containing nucleoside triphosphate hydrolases"/>
    <property type="match status" value="1"/>
</dbReference>
<dbReference type="InterPro" id="IPR027417">
    <property type="entry name" value="P-loop_NTPase"/>
</dbReference>